<reference evidence="2 3" key="1">
    <citation type="journal article" date="2014" name="Genome Announc.">
        <title>Complete Genome Sequence of Mycoplasma bovoculi Strain M165/69T (ATCC 29104).</title>
        <authorList>
            <person name="Calcutt M.J."/>
            <person name="Foecking M.F."/>
        </authorList>
    </citation>
    <scope>NUCLEOTIDE SEQUENCE [LARGE SCALE GENOMIC DNA]</scope>
    <source>
        <strain evidence="2">M165/69</strain>
    </source>
</reference>
<gene>
    <name evidence="2" type="ORF">MYB_02380</name>
</gene>
<dbReference type="KEGG" id="mbc:MYB_02380"/>
<keyword evidence="3" id="KW-1185">Reference proteome</keyword>
<feature type="compositionally biased region" description="Polar residues" evidence="1">
    <location>
        <begin position="698"/>
        <end position="708"/>
    </location>
</feature>
<feature type="compositionally biased region" description="Polar residues" evidence="1">
    <location>
        <begin position="452"/>
        <end position="462"/>
    </location>
</feature>
<feature type="region of interest" description="Disordered" evidence="1">
    <location>
        <begin position="224"/>
        <end position="282"/>
    </location>
</feature>
<feature type="compositionally biased region" description="Low complexity" evidence="1">
    <location>
        <begin position="463"/>
        <end position="510"/>
    </location>
</feature>
<feature type="compositionally biased region" description="Low complexity" evidence="1">
    <location>
        <begin position="431"/>
        <end position="445"/>
    </location>
</feature>
<dbReference type="RefSeq" id="WP_022934716.1">
    <property type="nucleotide sequence ID" value="NZ_CP007154.1"/>
</dbReference>
<accession>W5UUK6</accession>
<feature type="region of interest" description="Disordered" evidence="1">
    <location>
        <begin position="431"/>
        <end position="518"/>
    </location>
</feature>
<dbReference type="HOGENOM" id="CLU_295929_0_0_14"/>
<dbReference type="AlphaFoldDB" id="W5UUK6"/>
<evidence type="ECO:0000313" key="3">
    <source>
        <dbReference type="Proteomes" id="UP000019229"/>
    </source>
</evidence>
<dbReference type="NCBIfam" id="NF038058">
    <property type="entry name" value="adhes_P110_Nter"/>
    <property type="match status" value="1"/>
</dbReference>
<evidence type="ECO:0000256" key="1">
    <source>
        <dbReference type="SAM" id="MobiDB-lite"/>
    </source>
</evidence>
<proteinExistence type="predicted"/>
<dbReference type="Proteomes" id="UP000019229">
    <property type="component" value="Chromosome"/>
</dbReference>
<dbReference type="EMBL" id="CP007154">
    <property type="protein sequence ID" value="AHH45480.1"/>
    <property type="molecule type" value="Genomic_DNA"/>
</dbReference>
<feature type="compositionally biased region" description="Low complexity" evidence="1">
    <location>
        <begin position="709"/>
        <end position="718"/>
    </location>
</feature>
<feature type="region of interest" description="Disordered" evidence="1">
    <location>
        <begin position="696"/>
        <end position="718"/>
    </location>
</feature>
<name>W5UUK6_9BACT</name>
<protein>
    <submittedName>
        <fullName evidence="2">p102/LppT family protein</fullName>
    </submittedName>
</protein>
<dbReference type="OrthoDB" id="400982at2"/>
<evidence type="ECO:0000313" key="2">
    <source>
        <dbReference type="EMBL" id="AHH45480.1"/>
    </source>
</evidence>
<dbReference type="PATRIC" id="fig|743966.3.peg.479"/>
<organism evidence="2 3">
    <name type="scientific">Mesomycoplasma bovoculi M165/69</name>
    <dbReference type="NCBI Taxonomy" id="743966"/>
    <lineage>
        <taxon>Bacteria</taxon>
        <taxon>Bacillati</taxon>
        <taxon>Mycoplasmatota</taxon>
        <taxon>Mycoplasmoidales</taxon>
        <taxon>Metamycoplasmataceae</taxon>
        <taxon>Mesomycoplasma</taxon>
    </lineage>
</organism>
<sequence length="1220" mass="128595">MLKKLLNWKVGLIVGVSTAAFIAIVASPLVAQKSETRDFQKKYSLLNRDITKAKELSSTFALPKAKFQELAQQLSLNSLYKNKLSAQTALDLHNDKSYVFELVNAVDFTPFTELDPNMKFELRTVTPTENSGSLTTVENNTIKNVILTGIDTTNHIYYESTGNISGFGTSDGQDTGDFFIDQHRSGLEVHSNIAFGDKPATLTALALQQAFDQAYQEFKAPVAPAAPATGSPTTQTPIETPTPEANLAAQASQSSESQTAPAPQASGTEAAQPAAKEAAPVAKVETKKDYSNAAARAFAATLPKTASLNLINRQGNATLLPQGYILEPKLVNDKLSFTNLDDVNKTLSLEMQIIRPDKTVIPVELSVTNLSQVESNFANEIQTNFSKSYRIKPELAQLLNDTGLSLASIIYADAIPKALTDYVTPATPVAPAAPAQTTTPTVPATKQEATPAENQTQSGSSDQAAPKSQTQQPTTSESQTSQSSTTPQTQSGQAASSSESSAATETSTGTEKAKSAEGTSKVVIPTKAEGRVSDAVVKLFEGKTLADLQKFDFWYEQTADLSGLLNTNNNAPQKYSNFSVDFAKNANGTLTQPSQSDVANGKILFNFDYATTFAKPIKLPSGVKVNPDKANSVLQSANIEINGDVEALRGQLASLFKGLSTTINLVESKYAYTFANDLDSAFVPLAKAFEATVKAKSATPSTTGSTQTPAASNASNPAAKAPAAKPVVSAGNTGINNAGAGFFTYLNNAGSLQDSQKQGKIKTPGDLVKSLIDKFAQSGLPNMSITSSFDGNYHISFNVQNAQASANYVITIQGIKPTSTAWSAIKQLSPTVFFDATGASVGTSEAVEGKPATLTLSDLRDKTREWKADSGVPKHDSVDGVTLGKASVSFDNKSKGLKLSDDATKLTNGSLFMAFSVDQLPKGIDKLYLLKSAVSSDEKDKAPQTINVFIQKAPKLDDSVKTELESVKDSYIIGLEYGAEPATAGAAANAAATSSTGTGGVAATATTTPAATIIGLFTDPTKKALTGGTSSGDKAIVIGKQGTQVDLGKTTFSQDVFNGYKDMEDFLITKGETLLLEINISQGTQTGGSGSTGTAAQNSKTIEFILRSSKNNDPLNKYIKSTLTFGNTGGAGGSGSAVSAVGADKGLAYLKRGIDFHTIGGRSALANQGSFNLKGFAVFNDDQTQKDAQGFTTLSRPTTRSAIAKAFIDQYFYKFKANNN</sequence>